<dbReference type="STRING" id="500633.CLOHIR_01442"/>
<dbReference type="InterPro" id="IPR013324">
    <property type="entry name" value="RNA_pol_sigma_r3/r4-like"/>
</dbReference>
<reference evidence="2 3" key="1">
    <citation type="submission" date="2008-09" db="EMBL/GenBank/DDBJ databases">
        <authorList>
            <person name="Fulton L."/>
            <person name="Clifton S."/>
            <person name="Fulton B."/>
            <person name="Xu J."/>
            <person name="Minx P."/>
            <person name="Pepin K.H."/>
            <person name="Johnson M."/>
            <person name="Thiruvilangam P."/>
            <person name="Bhonagiri V."/>
            <person name="Nash W.E."/>
            <person name="Mardis E.R."/>
            <person name="Wilson R.K."/>
        </authorList>
    </citation>
    <scope>NUCLEOTIDE SEQUENCE [LARGE SCALE GENOMIC DNA]</scope>
    <source>
        <strain evidence="2 3">DSM 13275</strain>
    </source>
</reference>
<reference evidence="2 3" key="2">
    <citation type="submission" date="2008-10" db="EMBL/GenBank/DDBJ databases">
        <title>Draft genome sequence of Clostridium hiranonis (DSM 13275).</title>
        <authorList>
            <person name="Sudarsanam P."/>
            <person name="Ley R."/>
            <person name="Guruge J."/>
            <person name="Turnbaugh P.J."/>
            <person name="Mahowald M."/>
            <person name="Liep D."/>
            <person name="Gordon J."/>
        </authorList>
    </citation>
    <scope>NUCLEOTIDE SEQUENCE [LARGE SCALE GENOMIC DNA]</scope>
    <source>
        <strain evidence="2 3">DSM 13275</strain>
    </source>
</reference>
<evidence type="ECO:0000256" key="1">
    <source>
        <dbReference type="SAM" id="Coils"/>
    </source>
</evidence>
<dbReference type="RefSeq" id="WP_006440363.1">
    <property type="nucleotide sequence ID" value="NZ_DS995356.1"/>
</dbReference>
<keyword evidence="3" id="KW-1185">Reference proteome</keyword>
<evidence type="ECO:0000313" key="2">
    <source>
        <dbReference type="EMBL" id="EEA84961.1"/>
    </source>
</evidence>
<dbReference type="EMBL" id="ABWP01000059">
    <property type="protein sequence ID" value="EEA84961.1"/>
    <property type="molecule type" value="Genomic_DNA"/>
</dbReference>
<keyword evidence="1" id="KW-0175">Coiled coil</keyword>
<dbReference type="Proteomes" id="UP000003178">
    <property type="component" value="Unassembled WGS sequence"/>
</dbReference>
<comment type="caution">
    <text evidence="2">The sequence shown here is derived from an EMBL/GenBank/DDBJ whole genome shotgun (WGS) entry which is preliminary data.</text>
</comment>
<gene>
    <name evidence="2" type="ORF">CLOHIR_01442</name>
</gene>
<protein>
    <submittedName>
        <fullName evidence="2">Uncharacterized protein</fullName>
    </submittedName>
</protein>
<organism evidence="2 3">
    <name type="scientific">Peptacetobacter hiranonis (strain DSM 13275 / JCM 10541 / KCTC 15199 / TO-931)</name>
    <name type="common">Clostridium hiranonis</name>
    <dbReference type="NCBI Taxonomy" id="500633"/>
    <lineage>
        <taxon>Bacteria</taxon>
        <taxon>Bacillati</taxon>
        <taxon>Bacillota</taxon>
        <taxon>Clostridia</taxon>
        <taxon>Peptostreptococcales</taxon>
        <taxon>Peptostreptococcaceae</taxon>
        <taxon>Peptacetobacter</taxon>
    </lineage>
</organism>
<feature type="coiled-coil region" evidence="1">
    <location>
        <begin position="6"/>
        <end position="33"/>
    </location>
</feature>
<dbReference type="Gene3D" id="1.20.140.160">
    <property type="match status" value="1"/>
</dbReference>
<name>B6FZY8_PEPHT</name>
<dbReference type="HOGENOM" id="CLU_1841628_0_0_9"/>
<evidence type="ECO:0000313" key="3">
    <source>
        <dbReference type="Proteomes" id="UP000003178"/>
    </source>
</evidence>
<accession>B6FZY8</accession>
<dbReference type="SUPFAM" id="SSF88659">
    <property type="entry name" value="Sigma3 and sigma4 domains of RNA polymerase sigma factors"/>
    <property type="match status" value="1"/>
</dbReference>
<proteinExistence type="predicted"/>
<dbReference type="AlphaFoldDB" id="B6FZY8"/>
<sequence length="139" mass="16694">MQIEEVVEKLRNYNALKMQIKKLKMKADILAEDITELPALACSERVQTSNTRKVVEENTLKLIQEKSIVENRIKKKEDELKVIELGVSELPYYERKIIQLRYFYKCSWRECEEQLGYSERYLQKIRKKALEDLKVFFEL</sequence>